<proteinExistence type="predicted"/>
<evidence type="ECO:0000256" key="1">
    <source>
        <dbReference type="SAM" id="MobiDB-lite"/>
    </source>
</evidence>
<dbReference type="OrthoDB" id="1932911at2759"/>
<evidence type="ECO:0000313" key="2">
    <source>
        <dbReference type="EMBL" id="KAH7432182.1"/>
    </source>
</evidence>
<feature type="region of interest" description="Disordered" evidence="1">
    <location>
        <begin position="269"/>
        <end position="298"/>
    </location>
</feature>
<feature type="compositionally biased region" description="Low complexity" evidence="1">
    <location>
        <begin position="110"/>
        <end position="126"/>
    </location>
</feature>
<protein>
    <submittedName>
        <fullName evidence="2">Uncharacterized protein</fullName>
    </submittedName>
</protein>
<dbReference type="EMBL" id="CM035412">
    <property type="protein sequence ID" value="KAH7432182.1"/>
    <property type="molecule type" value="Genomic_DNA"/>
</dbReference>
<gene>
    <name evidence="2" type="ORF">KP509_07G012200</name>
</gene>
<dbReference type="AlphaFoldDB" id="A0A8T2U9Y1"/>
<name>A0A8T2U9Y1_CERRI</name>
<accession>A0A8T2U9Y1</accession>
<feature type="compositionally biased region" description="Polar residues" evidence="1">
    <location>
        <begin position="385"/>
        <end position="397"/>
    </location>
</feature>
<organism evidence="2 3">
    <name type="scientific">Ceratopteris richardii</name>
    <name type="common">Triangle waterfern</name>
    <dbReference type="NCBI Taxonomy" id="49495"/>
    <lineage>
        <taxon>Eukaryota</taxon>
        <taxon>Viridiplantae</taxon>
        <taxon>Streptophyta</taxon>
        <taxon>Embryophyta</taxon>
        <taxon>Tracheophyta</taxon>
        <taxon>Polypodiopsida</taxon>
        <taxon>Polypodiidae</taxon>
        <taxon>Polypodiales</taxon>
        <taxon>Pteridineae</taxon>
        <taxon>Pteridaceae</taxon>
        <taxon>Parkerioideae</taxon>
        <taxon>Ceratopteris</taxon>
    </lineage>
</organism>
<sequence length="467" mass="52423">MSSHEWPLPPLPRLRTSSFRRKTLTSEALAAVDWHKPRRYESYSEGEEDMSRPRFDEMLEAYQASFYGPDKVLQGSNNKNCDSLRISVYGAVSHCRSRKTMPTIKESKENAPSSATSTTSNQTSAPVWMNTPLFQGPVKHAGRNHQSRPIIPASETDIQVHFRSSEPYSPEVSCLGRVRVKRNHGENKEPSDAPNPPTRYVPKGKNPSIQMNLSIDRIYTSDEVEQSFNVRYVSEAKNPSIQTNQVTDRANTSDELKQTSNLRGRNRATQMAGCLARRKRKEASKSVSSTETTMTRRERAAVLARSLTDVMENLRRLEQENSDYMPAVPPPNSLLLMRGSRDVNKQSLRGINSTAQENGFVAEEMKNRGAITSIESMHKARNDSTKQATPISGWGLSNINGQNTSSEIEPSSLVKGDSLANLKSDHVDRFTDCRQELSLWQRRAIPKLDAIDTKQRFPVTIQGPSTN</sequence>
<feature type="region of interest" description="Disordered" evidence="1">
    <location>
        <begin position="103"/>
        <end position="127"/>
    </location>
</feature>
<feature type="region of interest" description="Disordered" evidence="1">
    <location>
        <begin position="378"/>
        <end position="397"/>
    </location>
</feature>
<feature type="region of interest" description="Disordered" evidence="1">
    <location>
        <begin position="182"/>
        <end position="208"/>
    </location>
</feature>
<keyword evidence="3" id="KW-1185">Reference proteome</keyword>
<dbReference type="Proteomes" id="UP000825935">
    <property type="component" value="Chromosome 7"/>
</dbReference>
<comment type="caution">
    <text evidence="2">The sequence shown here is derived from an EMBL/GenBank/DDBJ whole genome shotgun (WGS) entry which is preliminary data.</text>
</comment>
<reference evidence="2" key="1">
    <citation type="submission" date="2021-08" db="EMBL/GenBank/DDBJ databases">
        <title>WGS assembly of Ceratopteris richardii.</title>
        <authorList>
            <person name="Marchant D.B."/>
            <person name="Chen G."/>
            <person name="Jenkins J."/>
            <person name="Shu S."/>
            <person name="Leebens-Mack J."/>
            <person name="Grimwood J."/>
            <person name="Schmutz J."/>
            <person name="Soltis P."/>
            <person name="Soltis D."/>
            <person name="Chen Z.-H."/>
        </authorList>
    </citation>
    <scope>NUCLEOTIDE SEQUENCE</scope>
    <source>
        <strain evidence="2">Whitten #5841</strain>
        <tissue evidence="2">Leaf</tissue>
    </source>
</reference>
<evidence type="ECO:0000313" key="3">
    <source>
        <dbReference type="Proteomes" id="UP000825935"/>
    </source>
</evidence>